<organism evidence="6 7">
    <name type="scientific">Diaporthe helianthi</name>
    <dbReference type="NCBI Taxonomy" id="158607"/>
    <lineage>
        <taxon>Eukaryota</taxon>
        <taxon>Fungi</taxon>
        <taxon>Dikarya</taxon>
        <taxon>Ascomycota</taxon>
        <taxon>Pezizomycotina</taxon>
        <taxon>Sordariomycetes</taxon>
        <taxon>Sordariomycetidae</taxon>
        <taxon>Diaporthales</taxon>
        <taxon>Diaporthaceae</taxon>
        <taxon>Diaporthe</taxon>
    </lineage>
</organism>
<dbReference type="InterPro" id="IPR011993">
    <property type="entry name" value="PH-like_dom_sf"/>
</dbReference>
<evidence type="ECO:0000256" key="4">
    <source>
        <dbReference type="SAM" id="MobiDB-lite"/>
    </source>
</evidence>
<evidence type="ECO:0000256" key="3">
    <source>
        <dbReference type="PIRSR" id="PIRSR630564-2"/>
    </source>
</evidence>
<feature type="region of interest" description="Disordered" evidence="4">
    <location>
        <begin position="866"/>
        <end position="888"/>
    </location>
</feature>
<comment type="caution">
    <text evidence="6">The sequence shown here is derived from an EMBL/GenBank/DDBJ whole genome shotgun (WGS) entry which is preliminary data.</text>
</comment>
<sequence length="969" mass="106938">MVEIRQTVEDVTAVARGETTRGCLRLTDYHIIFTAPSLKTETAQDGPKERPRESWVAYPMIAACEYRPVPPKSRRDSTIRLRCRDFYFVLFHFKDHQSAQDAFNLIKARSSRLGSIDKLHAFNYHAPKQERAINGWQFYDAKAEFRRQGIGGKLQDKGWRVSDLNADYTFSPTYPSVLVVPNRISDATLKYAAPHRTRARVPTLTYLHPINNCSITRSSQPRVGITGNRNRQDEALVEACFSNPYIQEAPPSLSANASQPGLSNSADLELADSVSTEPELLSVSDTFHDDKGKRIIFGAQQHNLIIDARPAINSMAMQVVGKGSENMDNYRFATKAYLNIQNIHVMRNSLNKVINALKDGDISNGPPNPDLLAKSDWLKHITGILDGSALIAKQVGIQHSHVLIHCSDGWDRTSQLSALAQIMLDPYYRTITGFIVLIEKDWLSFGHMFHQRSGPLGILSQFLCLDDAMAGTKIEPGDADGRPAVLEEASEHFKGMFHKVFSSDKDKEDSDPDNLAAAAAAAATSERASTPVIEDQATREKEISPVFHQYLDAVYQLLRQFPDRFEFNERFLRRLFYHLHACQYGTFLLNNEKQRIDAKLHERTSSVWDYFLSRREIFTNPSYDPVVDDNVRGKERLIFPRLNEVRYWHGLFNRTDQEMNGALDAAAATTEKVAKAVQSATASPLPGRSAANSTPGSPRAPASPRASSSATSSFGQTVLAGVEVPPTQENVPTTGGILGNLAKGVSALDIGGSSGHGNATAPAGGQEMTQMGPSENVAHDFLNVDSDVLQGSAEIMQGTVDPIDELDNLFKPSTHYLLGGKPDEKAASLKEDDGEVINHDEAHRVFRSPRPSITLHDLQELQKLREPELKEHSGDGASGQITAGGSSMRGGLLSGSPLHDLWLAHTTDLGAHPGLYAGSTVLDAEEAYQAWEEAAREKYEEVLDRWEECVFSDSEAEDITSGDSGCTLR</sequence>
<feature type="compositionally biased region" description="Low complexity" evidence="4">
    <location>
        <begin position="693"/>
        <end position="713"/>
    </location>
</feature>
<evidence type="ECO:0000259" key="5">
    <source>
        <dbReference type="PROSITE" id="PS51339"/>
    </source>
</evidence>
<dbReference type="STRING" id="158607.A0A2P5I1W0"/>
<dbReference type="OrthoDB" id="271628at2759"/>
<dbReference type="PANTHER" id="PTHR10807:SF128">
    <property type="entry name" value="PHOSPHATIDYLINOSITOL-3,5-BISPHOSPHATE 3-PHOSPHATASE"/>
    <property type="match status" value="1"/>
</dbReference>
<dbReference type="InterPro" id="IPR016130">
    <property type="entry name" value="Tyr_Pase_AS"/>
</dbReference>
<gene>
    <name evidence="6" type="ORF">DHEL01_v205108</name>
</gene>
<name>A0A2P5I1W0_DIAHE</name>
<dbReference type="InterPro" id="IPR029021">
    <property type="entry name" value="Prot-tyrosine_phosphatase-like"/>
</dbReference>
<dbReference type="Gene3D" id="2.30.29.30">
    <property type="entry name" value="Pleckstrin-homology domain (PH domain)/Phosphotyrosine-binding domain (PTB)"/>
    <property type="match status" value="1"/>
</dbReference>
<dbReference type="GO" id="GO:0016020">
    <property type="term" value="C:membrane"/>
    <property type="evidence" value="ECO:0007669"/>
    <property type="project" value="TreeGrafter"/>
</dbReference>
<dbReference type="PROSITE" id="PS51339">
    <property type="entry name" value="PPASE_MYOTUBULARIN"/>
    <property type="match status" value="1"/>
</dbReference>
<dbReference type="PANTHER" id="PTHR10807">
    <property type="entry name" value="MYOTUBULARIN-RELATED"/>
    <property type="match status" value="1"/>
</dbReference>
<dbReference type="GO" id="GO:0005737">
    <property type="term" value="C:cytoplasm"/>
    <property type="evidence" value="ECO:0007669"/>
    <property type="project" value="TreeGrafter"/>
</dbReference>
<feature type="region of interest" description="Disordered" evidence="4">
    <location>
        <begin position="503"/>
        <end position="535"/>
    </location>
</feature>
<dbReference type="AlphaFoldDB" id="A0A2P5I1W0"/>
<accession>A0A2P5I1W0</accession>
<dbReference type="Pfam" id="PF06602">
    <property type="entry name" value="Myotub-related"/>
    <property type="match status" value="1"/>
</dbReference>
<dbReference type="Proteomes" id="UP000094444">
    <property type="component" value="Unassembled WGS sequence"/>
</dbReference>
<keyword evidence="7" id="KW-1185">Reference proteome</keyword>
<feature type="region of interest" description="Disordered" evidence="4">
    <location>
        <begin position="677"/>
        <end position="714"/>
    </location>
</feature>
<evidence type="ECO:0000313" key="7">
    <source>
        <dbReference type="Proteomes" id="UP000094444"/>
    </source>
</evidence>
<dbReference type="GO" id="GO:0046856">
    <property type="term" value="P:phosphatidylinositol dephosphorylation"/>
    <property type="evidence" value="ECO:0007669"/>
    <property type="project" value="TreeGrafter"/>
</dbReference>
<dbReference type="PROSITE" id="PS00383">
    <property type="entry name" value="TYR_PHOSPHATASE_1"/>
    <property type="match status" value="1"/>
</dbReference>
<feature type="active site" description="Phosphocysteine intermediate" evidence="2">
    <location>
        <position position="406"/>
    </location>
</feature>
<evidence type="ECO:0000313" key="6">
    <source>
        <dbReference type="EMBL" id="POS76499.1"/>
    </source>
</evidence>
<proteinExistence type="inferred from homology"/>
<dbReference type="GO" id="GO:0004438">
    <property type="term" value="F:phosphatidylinositol-3-phosphate phosphatase activity"/>
    <property type="evidence" value="ECO:0007669"/>
    <property type="project" value="TreeGrafter"/>
</dbReference>
<dbReference type="EMBL" id="MAVT02000362">
    <property type="protein sequence ID" value="POS76499.1"/>
    <property type="molecule type" value="Genomic_DNA"/>
</dbReference>
<protein>
    <recommendedName>
        <fullName evidence="5">Myotubularin phosphatase domain-containing protein</fullName>
    </recommendedName>
</protein>
<dbReference type="InterPro" id="IPR030564">
    <property type="entry name" value="Myotubularin"/>
</dbReference>
<feature type="domain" description="Myotubularin phosphatase" evidence="5">
    <location>
        <begin position="135"/>
        <end position="652"/>
    </location>
</feature>
<reference evidence="6" key="1">
    <citation type="submission" date="2017-09" db="EMBL/GenBank/DDBJ databases">
        <title>Polyketide synthases of a Diaporthe helianthi virulent isolate.</title>
        <authorList>
            <person name="Baroncelli R."/>
        </authorList>
    </citation>
    <scope>NUCLEOTIDE SEQUENCE [LARGE SCALE GENOMIC DNA]</scope>
    <source>
        <strain evidence="6">7/96</strain>
    </source>
</reference>
<dbReference type="SUPFAM" id="SSF50729">
    <property type="entry name" value="PH domain-like"/>
    <property type="match status" value="1"/>
</dbReference>
<dbReference type="FunCoup" id="A0A2P5I1W0">
    <property type="interactions" value="424"/>
</dbReference>
<feature type="binding site" evidence="3">
    <location>
        <begin position="342"/>
        <end position="343"/>
    </location>
    <ligand>
        <name>substrate</name>
    </ligand>
</feature>
<dbReference type="SUPFAM" id="SSF52799">
    <property type="entry name" value="(Phosphotyrosine protein) phosphatases II"/>
    <property type="match status" value="1"/>
</dbReference>
<evidence type="ECO:0000256" key="2">
    <source>
        <dbReference type="PIRSR" id="PIRSR630564-1"/>
    </source>
</evidence>
<dbReference type="InterPro" id="IPR010569">
    <property type="entry name" value="Myotubularin-like_Pase_dom"/>
</dbReference>
<feature type="binding site" evidence="3">
    <location>
        <begin position="406"/>
        <end position="412"/>
    </location>
    <ligand>
        <name>substrate</name>
    </ligand>
</feature>
<dbReference type="InParanoid" id="A0A2P5I1W0"/>
<comment type="similarity">
    <text evidence="1">Belongs to the protein-tyrosine phosphatase family. Non-receptor class myotubularin subfamily.</text>
</comment>
<evidence type="ECO:0000256" key="1">
    <source>
        <dbReference type="ARBA" id="ARBA00007471"/>
    </source>
</evidence>